<reference evidence="2" key="1">
    <citation type="submission" date="2021-06" db="EMBL/GenBank/DDBJ databases">
        <title>Comparative genomics, transcriptomics and evolutionary studies reveal genomic signatures of adaptation to plant cell wall in hemibiotrophic fungi.</title>
        <authorList>
            <consortium name="DOE Joint Genome Institute"/>
            <person name="Baroncelli R."/>
            <person name="Diaz J.F."/>
            <person name="Benocci T."/>
            <person name="Peng M."/>
            <person name="Battaglia E."/>
            <person name="Haridas S."/>
            <person name="Andreopoulos W."/>
            <person name="Labutti K."/>
            <person name="Pangilinan J."/>
            <person name="Floch G.L."/>
            <person name="Makela M.R."/>
            <person name="Henrissat B."/>
            <person name="Grigoriev I.V."/>
            <person name="Crouch J.A."/>
            <person name="De Vries R.P."/>
            <person name="Sukno S.A."/>
            <person name="Thon M.R."/>
        </authorList>
    </citation>
    <scope>NUCLEOTIDE SEQUENCE</scope>
    <source>
        <strain evidence="2">CBS 102054</strain>
    </source>
</reference>
<dbReference type="GeneID" id="85477787"/>
<comment type="caution">
    <text evidence="2">The sequence shown here is derived from an EMBL/GenBank/DDBJ whole genome shotgun (WGS) entry which is preliminary data.</text>
</comment>
<feature type="compositionally biased region" description="Gly residues" evidence="1">
    <location>
        <begin position="45"/>
        <end position="54"/>
    </location>
</feature>
<evidence type="ECO:0000313" key="2">
    <source>
        <dbReference type="EMBL" id="KAK1623855.1"/>
    </source>
</evidence>
<feature type="compositionally biased region" description="Basic and acidic residues" evidence="1">
    <location>
        <begin position="60"/>
        <end position="72"/>
    </location>
</feature>
<feature type="region of interest" description="Disordered" evidence="1">
    <location>
        <begin position="42"/>
        <end position="75"/>
    </location>
</feature>
<keyword evidence="3" id="KW-1185">Reference proteome</keyword>
<sequence length="332" mass="35419">MSLGWKTTFRRGDDFHGEMDGPTIIEDCGFWVGQRRARTKRGETRGGVVGGGGSWVENSGGRRDEDERRMVDDGGGVRGENSHLLVLHGPDSACSHMDGDTGGCWGLGAGAGASKGLASSDMQYAECGLGSHDYCAFIALACHDATCYGCLASRFAILNGRLGPQPRHGCQRCDADAGKGAGISQIQKAPRQRQIEKDVRISPLEGELERDAKMGWLLVVWVVFAVSVPDEGSLKQPPPSVRGRSCRLRRLARLAWRINGLFIVLFAFSLSGTTSQPRASLARLADGARDGALDSSARAAVGAVAGWFRPTLRLFFTLALLAELSSALDGLA</sequence>
<dbReference type="Proteomes" id="UP001243989">
    <property type="component" value="Unassembled WGS sequence"/>
</dbReference>
<evidence type="ECO:0000256" key="1">
    <source>
        <dbReference type="SAM" id="MobiDB-lite"/>
    </source>
</evidence>
<dbReference type="AlphaFoldDB" id="A0AAI9ZG05"/>
<dbReference type="RefSeq" id="XP_060439850.1">
    <property type="nucleotide sequence ID" value="XM_060592925.1"/>
</dbReference>
<accession>A0AAI9ZG05</accession>
<gene>
    <name evidence="2" type="ORF">BDP81DRAFT_454291</name>
</gene>
<name>A0AAI9ZG05_9PEZI</name>
<organism evidence="2 3">
    <name type="scientific">Colletotrichum phormii</name>
    <dbReference type="NCBI Taxonomy" id="359342"/>
    <lineage>
        <taxon>Eukaryota</taxon>
        <taxon>Fungi</taxon>
        <taxon>Dikarya</taxon>
        <taxon>Ascomycota</taxon>
        <taxon>Pezizomycotina</taxon>
        <taxon>Sordariomycetes</taxon>
        <taxon>Hypocreomycetidae</taxon>
        <taxon>Glomerellales</taxon>
        <taxon>Glomerellaceae</taxon>
        <taxon>Colletotrichum</taxon>
        <taxon>Colletotrichum acutatum species complex</taxon>
    </lineage>
</organism>
<protein>
    <submittedName>
        <fullName evidence="2">Uncharacterized protein</fullName>
    </submittedName>
</protein>
<dbReference type="EMBL" id="JAHMHQ010000027">
    <property type="protein sequence ID" value="KAK1623855.1"/>
    <property type="molecule type" value="Genomic_DNA"/>
</dbReference>
<proteinExistence type="predicted"/>
<evidence type="ECO:0000313" key="3">
    <source>
        <dbReference type="Proteomes" id="UP001243989"/>
    </source>
</evidence>